<comment type="caution">
    <text evidence="2">The sequence shown here is derived from an EMBL/GenBank/DDBJ whole genome shotgun (WGS) entry which is preliminary data.</text>
</comment>
<evidence type="ECO:0000256" key="1">
    <source>
        <dbReference type="SAM" id="SignalP"/>
    </source>
</evidence>
<feature type="non-terminal residue" evidence="2">
    <location>
        <position position="1"/>
    </location>
</feature>
<keyword evidence="1" id="KW-0732">Signal</keyword>
<sequence>LHLLLLLQLVAVRRLRLQLLLLLHQLSNKRLVGEACEVDEVAVQQLLLPQLVLHPDLRVILSDALDQLRVLVQHSLHVRGRVEPRGARLRSCGHWGRRHLTVGSYQLIL</sequence>
<reference evidence="2" key="1">
    <citation type="submission" date="2023-10" db="EMBL/GenBank/DDBJ databases">
        <title>Genome assembly of Pristionchus species.</title>
        <authorList>
            <person name="Yoshida K."/>
            <person name="Sommer R.J."/>
        </authorList>
    </citation>
    <scope>NUCLEOTIDE SEQUENCE</scope>
    <source>
        <strain evidence="2">RS5133</strain>
    </source>
</reference>
<evidence type="ECO:0000313" key="3">
    <source>
        <dbReference type="Proteomes" id="UP001432322"/>
    </source>
</evidence>
<keyword evidence="3" id="KW-1185">Reference proteome</keyword>
<dbReference type="AlphaFoldDB" id="A0AAV5WZ81"/>
<feature type="chain" id="PRO_5043719651" description="Secreted protein" evidence="1">
    <location>
        <begin position="18"/>
        <end position="109"/>
    </location>
</feature>
<accession>A0AAV5WZ81</accession>
<proteinExistence type="predicted"/>
<evidence type="ECO:0000313" key="2">
    <source>
        <dbReference type="EMBL" id="GMT37537.1"/>
    </source>
</evidence>
<name>A0AAV5WZ81_9BILA</name>
<dbReference type="Proteomes" id="UP001432322">
    <property type="component" value="Unassembled WGS sequence"/>
</dbReference>
<organism evidence="2 3">
    <name type="scientific">Pristionchus fissidentatus</name>
    <dbReference type="NCBI Taxonomy" id="1538716"/>
    <lineage>
        <taxon>Eukaryota</taxon>
        <taxon>Metazoa</taxon>
        <taxon>Ecdysozoa</taxon>
        <taxon>Nematoda</taxon>
        <taxon>Chromadorea</taxon>
        <taxon>Rhabditida</taxon>
        <taxon>Rhabditina</taxon>
        <taxon>Diplogasteromorpha</taxon>
        <taxon>Diplogasteroidea</taxon>
        <taxon>Neodiplogasteridae</taxon>
        <taxon>Pristionchus</taxon>
    </lineage>
</organism>
<protein>
    <recommendedName>
        <fullName evidence="4">Secreted protein</fullName>
    </recommendedName>
</protein>
<gene>
    <name evidence="2" type="ORF">PFISCL1PPCAC_28834</name>
</gene>
<feature type="signal peptide" evidence="1">
    <location>
        <begin position="1"/>
        <end position="17"/>
    </location>
</feature>
<evidence type="ECO:0008006" key="4">
    <source>
        <dbReference type="Google" id="ProtNLM"/>
    </source>
</evidence>
<dbReference type="EMBL" id="BTSY01000169">
    <property type="protein sequence ID" value="GMT37537.1"/>
    <property type="molecule type" value="Genomic_DNA"/>
</dbReference>